<dbReference type="PROSITE" id="PS51898">
    <property type="entry name" value="TYR_RECOMBINASE"/>
    <property type="match status" value="1"/>
</dbReference>
<dbReference type="InterPro" id="IPR050090">
    <property type="entry name" value="Tyrosine_recombinase_XerCD"/>
</dbReference>
<dbReference type="RefSeq" id="WP_174223897.1">
    <property type="nucleotide sequence ID" value="NZ_CAAAIY010000017.1"/>
</dbReference>
<dbReference type="PANTHER" id="PTHR30349">
    <property type="entry name" value="PHAGE INTEGRASE-RELATED"/>
    <property type="match status" value="1"/>
</dbReference>
<dbReference type="PATRIC" id="fig|447.4.peg.3550"/>
<gene>
    <name evidence="4" type="ORF">Lboz_3324</name>
</gene>
<dbReference type="SUPFAM" id="SSF56349">
    <property type="entry name" value="DNA breaking-rejoining enzymes"/>
    <property type="match status" value="1"/>
</dbReference>
<dbReference type="GO" id="GO:0006310">
    <property type="term" value="P:DNA recombination"/>
    <property type="evidence" value="ECO:0007669"/>
    <property type="project" value="UniProtKB-KW"/>
</dbReference>
<dbReference type="Proteomes" id="UP000054695">
    <property type="component" value="Unassembled WGS sequence"/>
</dbReference>
<dbReference type="STRING" id="447.Lboz_3324"/>
<keyword evidence="5" id="KW-1185">Reference proteome</keyword>
<dbReference type="GO" id="GO:0015074">
    <property type="term" value="P:DNA integration"/>
    <property type="evidence" value="ECO:0007669"/>
    <property type="project" value="UniProtKB-KW"/>
</dbReference>
<dbReference type="InterPro" id="IPR002104">
    <property type="entry name" value="Integrase_catalytic"/>
</dbReference>
<dbReference type="EMBL" id="LNXU01000049">
    <property type="protein sequence ID" value="KTC69182.1"/>
    <property type="molecule type" value="Genomic_DNA"/>
</dbReference>
<evidence type="ECO:0000256" key="1">
    <source>
        <dbReference type="ARBA" id="ARBA00022908"/>
    </source>
</evidence>
<evidence type="ECO:0000259" key="3">
    <source>
        <dbReference type="PROSITE" id="PS51898"/>
    </source>
</evidence>
<dbReference type="InterPro" id="IPR013762">
    <property type="entry name" value="Integrase-like_cat_sf"/>
</dbReference>
<accession>A0A0W0RDP0</accession>
<reference evidence="4 5" key="1">
    <citation type="submission" date="2015-11" db="EMBL/GenBank/DDBJ databases">
        <title>Genomic analysis of 38 Legionella species identifies large and diverse effector repertoires.</title>
        <authorList>
            <person name="Burstein D."/>
            <person name="Amaro F."/>
            <person name="Zusman T."/>
            <person name="Lifshitz Z."/>
            <person name="Cohen O."/>
            <person name="Gilbert J.A."/>
            <person name="Pupko T."/>
            <person name="Shuman H.A."/>
            <person name="Segal G."/>
        </authorList>
    </citation>
    <scope>NUCLEOTIDE SEQUENCE [LARGE SCALE GENOMIC DNA]</scope>
    <source>
        <strain evidence="4 5">WIGA</strain>
    </source>
</reference>
<evidence type="ECO:0000313" key="4">
    <source>
        <dbReference type="EMBL" id="KTC69182.1"/>
    </source>
</evidence>
<dbReference type="PANTHER" id="PTHR30349:SF64">
    <property type="entry name" value="PROPHAGE INTEGRASE INTD-RELATED"/>
    <property type="match status" value="1"/>
</dbReference>
<dbReference type="GO" id="GO:0003677">
    <property type="term" value="F:DNA binding"/>
    <property type="evidence" value="ECO:0007669"/>
    <property type="project" value="InterPro"/>
</dbReference>
<dbReference type="Gene3D" id="1.10.443.10">
    <property type="entry name" value="Intergrase catalytic core"/>
    <property type="match status" value="1"/>
</dbReference>
<keyword evidence="1" id="KW-0229">DNA integration</keyword>
<comment type="caution">
    <text evidence="4">The sequence shown here is derived from an EMBL/GenBank/DDBJ whole genome shotgun (WGS) entry which is preliminary data.</text>
</comment>
<dbReference type="AlphaFoldDB" id="A0A0W0RDP0"/>
<organism evidence="4 5">
    <name type="scientific">Legionella bozemanae</name>
    <name type="common">Fluoribacter bozemanae</name>
    <dbReference type="NCBI Taxonomy" id="447"/>
    <lineage>
        <taxon>Bacteria</taxon>
        <taxon>Pseudomonadati</taxon>
        <taxon>Pseudomonadota</taxon>
        <taxon>Gammaproteobacteria</taxon>
        <taxon>Legionellales</taxon>
        <taxon>Legionellaceae</taxon>
        <taxon>Legionella</taxon>
    </lineage>
</organism>
<proteinExistence type="predicted"/>
<feature type="domain" description="Tyr recombinase" evidence="3">
    <location>
        <begin position="167"/>
        <end position="340"/>
    </location>
</feature>
<evidence type="ECO:0000256" key="2">
    <source>
        <dbReference type="ARBA" id="ARBA00023172"/>
    </source>
</evidence>
<sequence>MGRKRIPGIYKKGSHWQIDKKIFGYRLCESTGTGDLEEAEKYLARRIDEIRQATVYGVRPKRSFMEAATKFLMENQHKRSIDDDAGRLREVVKYIGDLSLESIHIGSLQPFIEGRRKDEVSTRTINHGLMVVRRIMNLAASEWMDEFGLTWLANAPKIKLLPENDLRKPYPLNWDEQHRLFGELPPHLERMGLFAVNTGCRDSEICELRWEWEIKIPEMPHIMVFIIPAELVKNGEERLVVCNETARSVVSSERGKHPTHVFSYKGRPLARILSTGWRNARVKAGLPHVRVHDLKHTFGRRLRAAGVSFEDRQDLLGHCSGRITTHYSSAELQNLFEAANRVCEKQKSGVVLTLLRNKNFKSKKAVNKDNSAISL</sequence>
<evidence type="ECO:0000313" key="5">
    <source>
        <dbReference type="Proteomes" id="UP000054695"/>
    </source>
</evidence>
<keyword evidence="2" id="KW-0233">DNA recombination</keyword>
<dbReference type="Pfam" id="PF00589">
    <property type="entry name" value="Phage_integrase"/>
    <property type="match status" value="1"/>
</dbReference>
<protein>
    <submittedName>
        <fullName evidence="4">Integrase</fullName>
    </submittedName>
</protein>
<name>A0A0W0RDP0_LEGBO</name>
<dbReference type="InterPro" id="IPR011010">
    <property type="entry name" value="DNA_brk_join_enz"/>
</dbReference>